<dbReference type="PANTHER" id="PTHR11227">
    <property type="entry name" value="WD-REPEAT PROTEIN INTERACTING WITH PHOSPHOINOSIDES WIPI -RELATED"/>
    <property type="match status" value="1"/>
</dbReference>
<evidence type="ECO:0000256" key="1">
    <source>
        <dbReference type="ARBA" id="ARBA00022574"/>
    </source>
</evidence>
<evidence type="ECO:0000256" key="3">
    <source>
        <dbReference type="ARBA" id="ARBA00025740"/>
    </source>
</evidence>
<dbReference type="InterPro" id="IPR048720">
    <property type="entry name" value="PROPPIN"/>
</dbReference>
<keyword evidence="1" id="KW-0853">WD repeat</keyword>
<proteinExistence type="inferred from homology"/>
<sequence>MNLSQFGHSKYSENISYINFNQDSSGFLITTPNGLTIFQIDPLEMKFNLSELGPIKFAEMFFQASLVTYVSEKEPTVATLFHILENRKIVDITQSEEIIWMGQNQKRLIICTKSSIEFYDIKKLSHLGSIEEKNENTKFAFSSNDKSLFGFSHEKDGGYVSIFDALHMKKLFTVKCHKTQISTLSFDQESTVFATTSITGTLVRIFEVESPHNPLKEFRRGTQKANVYSTAFSYDTSFLCLSSDHGTLHIFKFKKKSTETKESQGNFQALTQKLSSGKAFAYCSHGIKIPHICSFMFQKVNEVVVIGCDGRVKIYQFNVEKGGECKLITDNNFFLAIDEKKDKKK</sequence>
<dbReference type="Proteomes" id="UP001149090">
    <property type="component" value="Unassembled WGS sequence"/>
</dbReference>
<evidence type="ECO:0000256" key="2">
    <source>
        <dbReference type="ARBA" id="ARBA00022737"/>
    </source>
</evidence>
<dbReference type="AlphaFoldDB" id="A0A9Q0R656"/>
<dbReference type="EMBL" id="JAPDFW010000114">
    <property type="protein sequence ID" value="KAJ5068649.1"/>
    <property type="molecule type" value="Genomic_DNA"/>
</dbReference>
<dbReference type="SUPFAM" id="SSF50978">
    <property type="entry name" value="WD40 repeat-like"/>
    <property type="match status" value="1"/>
</dbReference>
<dbReference type="GO" id="GO:0005737">
    <property type="term" value="C:cytoplasm"/>
    <property type="evidence" value="ECO:0007669"/>
    <property type="project" value="UniProtKB-ARBA"/>
</dbReference>
<reference evidence="4" key="1">
    <citation type="submission" date="2022-10" db="EMBL/GenBank/DDBJ databases">
        <title>Novel sulphate-reducing endosymbionts in the free-living metamonad Anaeramoeba.</title>
        <authorList>
            <person name="Jerlstrom-Hultqvist J."/>
            <person name="Cepicka I."/>
            <person name="Gallot-Lavallee L."/>
            <person name="Salas-Leiva D."/>
            <person name="Curtis B.A."/>
            <person name="Zahonova K."/>
            <person name="Pipaliya S."/>
            <person name="Dacks J."/>
            <person name="Roger A.J."/>
        </authorList>
    </citation>
    <scope>NUCLEOTIDE SEQUENCE</scope>
    <source>
        <strain evidence="4">BMAN</strain>
    </source>
</reference>
<dbReference type="Gene3D" id="2.130.10.10">
    <property type="entry name" value="YVTN repeat-like/Quinoprotein amine dehydrogenase"/>
    <property type="match status" value="1"/>
</dbReference>
<dbReference type="Pfam" id="PF21032">
    <property type="entry name" value="PROPPIN"/>
    <property type="match status" value="1"/>
</dbReference>
<evidence type="ECO:0000313" key="4">
    <source>
        <dbReference type="EMBL" id="KAJ5068649.1"/>
    </source>
</evidence>
<organism evidence="4 5">
    <name type="scientific">Anaeramoeba ignava</name>
    <name type="common">Anaerobic marine amoeba</name>
    <dbReference type="NCBI Taxonomy" id="1746090"/>
    <lineage>
        <taxon>Eukaryota</taxon>
        <taxon>Metamonada</taxon>
        <taxon>Anaeramoebidae</taxon>
        <taxon>Anaeramoeba</taxon>
    </lineage>
</organism>
<protein>
    <submittedName>
        <fullName evidence="4">Autophagy-related 18a isoform e</fullName>
    </submittedName>
</protein>
<evidence type="ECO:0000313" key="5">
    <source>
        <dbReference type="Proteomes" id="UP001149090"/>
    </source>
</evidence>
<dbReference type="InterPro" id="IPR015943">
    <property type="entry name" value="WD40/YVTN_repeat-like_dom_sf"/>
</dbReference>
<gene>
    <name evidence="4" type="ORF">M0811_02592</name>
</gene>
<dbReference type="InterPro" id="IPR036322">
    <property type="entry name" value="WD40_repeat_dom_sf"/>
</dbReference>
<keyword evidence="2" id="KW-0677">Repeat</keyword>
<dbReference type="OrthoDB" id="1667587at2759"/>
<dbReference type="InterPro" id="IPR001680">
    <property type="entry name" value="WD40_rpt"/>
</dbReference>
<comment type="similarity">
    <text evidence="3">Belongs to the WD repeat PROPPIN family.</text>
</comment>
<dbReference type="SMART" id="SM00320">
    <property type="entry name" value="WD40"/>
    <property type="match status" value="2"/>
</dbReference>
<accession>A0A9Q0R656</accession>
<keyword evidence="5" id="KW-1185">Reference proteome</keyword>
<comment type="caution">
    <text evidence="4">The sequence shown here is derived from an EMBL/GenBank/DDBJ whole genome shotgun (WGS) entry which is preliminary data.</text>
</comment>
<name>A0A9Q0R656_ANAIG</name>